<evidence type="ECO:0000313" key="6">
    <source>
        <dbReference type="EMBL" id="CAB5051042.1"/>
    </source>
</evidence>
<dbReference type="SUPFAM" id="SSF53335">
    <property type="entry name" value="S-adenosyl-L-methionine-dependent methyltransferases"/>
    <property type="match status" value="1"/>
</dbReference>
<dbReference type="PANTHER" id="PTHR43167">
    <property type="entry name" value="PUTATIVE (AFU_ORTHOLOGUE AFUA_6G01830)-RELATED"/>
    <property type="match status" value="1"/>
</dbReference>
<gene>
    <name evidence="4" type="ORF">UFOPK2837_00016</name>
    <name evidence="5" type="ORF">UFOPK4065_00050</name>
    <name evidence="6" type="ORF">UFOPK4319_00048</name>
</gene>
<dbReference type="GO" id="GO:0032259">
    <property type="term" value="P:methylation"/>
    <property type="evidence" value="ECO:0007669"/>
    <property type="project" value="UniProtKB-KW"/>
</dbReference>
<dbReference type="PROSITE" id="PS51682">
    <property type="entry name" value="SAM_OMT_I"/>
    <property type="match status" value="1"/>
</dbReference>
<evidence type="ECO:0000256" key="2">
    <source>
        <dbReference type="ARBA" id="ARBA00022679"/>
    </source>
</evidence>
<dbReference type="CDD" id="cd02440">
    <property type="entry name" value="AdoMet_MTases"/>
    <property type="match status" value="1"/>
</dbReference>
<proteinExistence type="predicted"/>
<dbReference type="Gene3D" id="3.40.50.150">
    <property type="entry name" value="Vaccinia Virus protein VP39"/>
    <property type="match status" value="1"/>
</dbReference>
<dbReference type="AlphaFoldDB" id="A0A6J7NWH1"/>
<reference evidence="5" key="1">
    <citation type="submission" date="2020-05" db="EMBL/GenBank/DDBJ databases">
        <authorList>
            <person name="Chiriac C."/>
            <person name="Salcher M."/>
            <person name="Ghai R."/>
            <person name="Kavagutti S V."/>
        </authorList>
    </citation>
    <scope>NUCLEOTIDE SEQUENCE</scope>
</reference>
<organism evidence="5">
    <name type="scientific">freshwater metagenome</name>
    <dbReference type="NCBI Taxonomy" id="449393"/>
    <lineage>
        <taxon>unclassified sequences</taxon>
        <taxon>metagenomes</taxon>
        <taxon>ecological metagenomes</taxon>
    </lineage>
</organism>
<name>A0A6J7NWH1_9ZZZZ</name>
<keyword evidence="2" id="KW-0808">Transferase</keyword>
<dbReference type="EMBL" id="CAFBPE010000002">
    <property type="protein sequence ID" value="CAB4997820.1"/>
    <property type="molecule type" value="Genomic_DNA"/>
</dbReference>
<dbReference type="EMBL" id="CAEZZF010000001">
    <property type="protein sequence ID" value="CAB4741366.1"/>
    <property type="molecule type" value="Genomic_DNA"/>
</dbReference>
<protein>
    <submittedName>
        <fullName evidence="5">Unannotated protein</fullName>
    </submittedName>
</protein>
<keyword evidence="1" id="KW-0489">Methyltransferase</keyword>
<dbReference type="Pfam" id="PF13578">
    <property type="entry name" value="Methyltransf_24"/>
    <property type="match status" value="1"/>
</dbReference>
<evidence type="ECO:0000313" key="4">
    <source>
        <dbReference type="EMBL" id="CAB4741366.1"/>
    </source>
</evidence>
<dbReference type="InterPro" id="IPR029063">
    <property type="entry name" value="SAM-dependent_MTases_sf"/>
</dbReference>
<dbReference type="InterPro" id="IPR002935">
    <property type="entry name" value="SAM_O-MeTrfase"/>
</dbReference>
<accession>A0A6J7NWH1</accession>
<evidence type="ECO:0000256" key="1">
    <source>
        <dbReference type="ARBA" id="ARBA00022603"/>
    </source>
</evidence>
<keyword evidence="3" id="KW-0949">S-adenosyl-L-methionine</keyword>
<evidence type="ECO:0000313" key="5">
    <source>
        <dbReference type="EMBL" id="CAB4997820.1"/>
    </source>
</evidence>
<dbReference type="GO" id="GO:0008171">
    <property type="term" value="F:O-methyltransferase activity"/>
    <property type="evidence" value="ECO:0007669"/>
    <property type="project" value="InterPro"/>
</dbReference>
<sequence length="208" mass="22471">MKIDPHTFAENFIPEDHFKSQARARGVEVGAVDATPGAGAYLRHLAFTLSAQAVVEVGTGSGVGSLWLLDGMRASGTLTSIDDEMEHTQIAKLAFAEADIAQTRYRLITNTILDVISKLTDRAYDLVVLRHNPEDLAFVIGEAHRILRSGGTLVIDNYFGGSKVCDPAQRDPKTVALRDAGKIIKNDTEHWVSTLISSGDGLLVATKL</sequence>
<evidence type="ECO:0000256" key="3">
    <source>
        <dbReference type="ARBA" id="ARBA00022691"/>
    </source>
</evidence>
<dbReference type="PANTHER" id="PTHR43167:SF1">
    <property type="entry name" value="PUTATIVE (AFU_ORTHOLOGUE AFUA_6G01830)-RELATED"/>
    <property type="match status" value="1"/>
</dbReference>
<dbReference type="EMBL" id="CAFBQN010000001">
    <property type="protein sequence ID" value="CAB5051042.1"/>
    <property type="molecule type" value="Genomic_DNA"/>
</dbReference>